<dbReference type="OrthoDB" id="7836640at2"/>
<sequence length="210" mass="22539">MKKIKLAVLLGLGMVVSACSTFEGPTRNAPMLAPQLATAAPESEPRDYRLQAVRFAAPADLTVSEANSFYPVADIVWRGDPMGDRKMQISEIFQTAIRQGAEGLDGATPVIVDVTLARFHSLTERTRYSVGGVHSIKFDLTIRDAETGAVLEPTRRVNADLPGLGGQAAIMAEQRGETQKVRILAHLTALFRDNLTGLPGQGTTPDQPAS</sequence>
<accession>A0A2V1PB24</accession>
<dbReference type="EMBL" id="QETF01000002">
    <property type="protein sequence ID" value="PWG18232.1"/>
    <property type="molecule type" value="Genomic_DNA"/>
</dbReference>
<feature type="signal peptide" evidence="1">
    <location>
        <begin position="1"/>
        <end position="18"/>
    </location>
</feature>
<protein>
    <recommendedName>
        <fullName evidence="4">Lipoprotein</fullName>
    </recommendedName>
</protein>
<dbReference type="RefSeq" id="WP_109386416.1">
    <property type="nucleotide sequence ID" value="NZ_QETF01000002.1"/>
</dbReference>
<proteinExistence type="predicted"/>
<keyword evidence="1" id="KW-0732">Signal</keyword>
<dbReference type="PROSITE" id="PS51257">
    <property type="entry name" value="PROKAR_LIPOPROTEIN"/>
    <property type="match status" value="1"/>
</dbReference>
<dbReference type="Pfam" id="PF20569">
    <property type="entry name" value="DUF6778"/>
    <property type="match status" value="1"/>
</dbReference>
<evidence type="ECO:0000256" key="1">
    <source>
        <dbReference type="SAM" id="SignalP"/>
    </source>
</evidence>
<evidence type="ECO:0000313" key="2">
    <source>
        <dbReference type="EMBL" id="PWG18232.1"/>
    </source>
</evidence>
<name>A0A2V1PB24_9RHOB</name>
<organism evidence="2 3">
    <name type="scientific">Salibaculum griseiflavum</name>
    <dbReference type="NCBI Taxonomy" id="1914409"/>
    <lineage>
        <taxon>Bacteria</taxon>
        <taxon>Pseudomonadati</taxon>
        <taxon>Pseudomonadota</taxon>
        <taxon>Alphaproteobacteria</taxon>
        <taxon>Rhodobacterales</taxon>
        <taxon>Roseobacteraceae</taxon>
        <taxon>Salibaculum</taxon>
    </lineage>
</organism>
<dbReference type="Proteomes" id="UP000245293">
    <property type="component" value="Unassembled WGS sequence"/>
</dbReference>
<evidence type="ECO:0008006" key="4">
    <source>
        <dbReference type="Google" id="ProtNLM"/>
    </source>
</evidence>
<evidence type="ECO:0000313" key="3">
    <source>
        <dbReference type="Proteomes" id="UP000245293"/>
    </source>
</evidence>
<comment type="caution">
    <text evidence="2">The sequence shown here is derived from an EMBL/GenBank/DDBJ whole genome shotgun (WGS) entry which is preliminary data.</text>
</comment>
<dbReference type="InterPro" id="IPR046705">
    <property type="entry name" value="DUF6778"/>
</dbReference>
<dbReference type="AlphaFoldDB" id="A0A2V1PB24"/>
<gene>
    <name evidence="2" type="ORF">DFK10_03000</name>
</gene>
<keyword evidence="3" id="KW-1185">Reference proteome</keyword>
<reference evidence="3" key="1">
    <citation type="submission" date="2018-05" db="EMBL/GenBank/DDBJ databases">
        <authorList>
            <person name="Du Z."/>
            <person name="Wang X."/>
        </authorList>
    </citation>
    <scope>NUCLEOTIDE SEQUENCE [LARGE SCALE GENOMIC DNA]</scope>
    <source>
        <strain evidence="3">WDS4C29</strain>
    </source>
</reference>
<feature type="chain" id="PRO_5016113074" description="Lipoprotein" evidence="1">
    <location>
        <begin position="19"/>
        <end position="210"/>
    </location>
</feature>